<feature type="region of interest" description="Disordered" evidence="1">
    <location>
        <begin position="1"/>
        <end position="21"/>
    </location>
</feature>
<dbReference type="EMBL" id="JAGHXW010000012">
    <property type="protein sequence ID" value="MBO9758653.1"/>
    <property type="molecule type" value="Genomic_DNA"/>
</dbReference>
<comment type="caution">
    <text evidence="2">The sequence shown here is derived from an EMBL/GenBank/DDBJ whole genome shotgun (WGS) entry which is preliminary data.</text>
</comment>
<protein>
    <submittedName>
        <fullName evidence="2">Uncharacterized protein</fullName>
    </submittedName>
</protein>
<name>A0A8I2BTZ2_XANMN</name>
<dbReference type="Proteomes" id="UP000668572">
    <property type="component" value="Unassembled WGS sequence"/>
</dbReference>
<dbReference type="AlphaFoldDB" id="A0A8I2BTZ2"/>
<evidence type="ECO:0000256" key="1">
    <source>
        <dbReference type="SAM" id="MobiDB-lite"/>
    </source>
</evidence>
<sequence length="48" mass="5375">MAEPPALPRPQRVILPPFERPRPKLVPDPKVQAAVDAFWRSLAADSEN</sequence>
<gene>
    <name evidence="2" type="ORF">J7405_03630</name>
</gene>
<organism evidence="2 3">
    <name type="scientific">Xanthomonas manihotis</name>
    <dbReference type="NCBI Taxonomy" id="43353"/>
    <lineage>
        <taxon>Bacteria</taxon>
        <taxon>Pseudomonadati</taxon>
        <taxon>Pseudomonadota</taxon>
        <taxon>Gammaproteobacteria</taxon>
        <taxon>Lysobacterales</taxon>
        <taxon>Lysobacteraceae</taxon>
        <taxon>Xanthomonas</taxon>
    </lineage>
</organism>
<evidence type="ECO:0000313" key="3">
    <source>
        <dbReference type="Proteomes" id="UP000668572"/>
    </source>
</evidence>
<dbReference type="RefSeq" id="WP_017158336.1">
    <property type="nucleotide sequence ID" value="NZ_CP083577.1"/>
</dbReference>
<proteinExistence type="predicted"/>
<reference evidence="2" key="1">
    <citation type="submission" date="2021-03" db="EMBL/GenBank/DDBJ databases">
        <title>Molecular characterization of Xanthomonas species pathogenic on Araceae and the development of a triplex TaqMan assay for detection of X. phaseoli pv. dieffenbachiae.</title>
        <authorList>
            <person name="Van Der Wolf J."/>
            <person name="Krijger M."/>
            <person name="Mendes O."/>
            <person name="Brankovics B."/>
            <person name="Bonants P."/>
            <person name="Meekes E."/>
        </authorList>
    </citation>
    <scope>NUCLEOTIDE SEQUENCE</scope>
    <source>
        <strain evidence="2">NBC1264</strain>
    </source>
</reference>
<evidence type="ECO:0000313" key="2">
    <source>
        <dbReference type="EMBL" id="MBO9758653.1"/>
    </source>
</evidence>
<accession>A0A8I2BTZ2</accession>